<dbReference type="PANTHER" id="PTHR21143:SF133">
    <property type="entry name" value="GUSTATORY AND PHEROMONE RECEPTOR 32A-RELATED"/>
    <property type="match status" value="1"/>
</dbReference>
<evidence type="ECO:0000256" key="6">
    <source>
        <dbReference type="ARBA" id="ARBA00023170"/>
    </source>
</evidence>
<comment type="caution">
    <text evidence="9">The sequence shown here is derived from an EMBL/GenBank/DDBJ whole genome shotgun (WGS) entry which is preliminary data.</text>
</comment>
<dbReference type="PANTHER" id="PTHR21143">
    <property type="entry name" value="INVERTEBRATE GUSTATORY RECEPTOR"/>
    <property type="match status" value="1"/>
</dbReference>
<keyword evidence="5 8" id="KW-0472">Membrane</keyword>
<dbReference type="Pfam" id="PF08395">
    <property type="entry name" value="7tm_7"/>
    <property type="match status" value="1"/>
</dbReference>
<comment type="caution">
    <text evidence="8">Lacks conserved residue(s) required for the propagation of feature annotation.</text>
</comment>
<evidence type="ECO:0000256" key="1">
    <source>
        <dbReference type="ARBA" id="ARBA00004651"/>
    </source>
</evidence>
<organism evidence="9 10">
    <name type="scientific">Polyplax serrata</name>
    <name type="common">Common mouse louse</name>
    <dbReference type="NCBI Taxonomy" id="468196"/>
    <lineage>
        <taxon>Eukaryota</taxon>
        <taxon>Metazoa</taxon>
        <taxon>Ecdysozoa</taxon>
        <taxon>Arthropoda</taxon>
        <taxon>Hexapoda</taxon>
        <taxon>Insecta</taxon>
        <taxon>Pterygota</taxon>
        <taxon>Neoptera</taxon>
        <taxon>Paraneoptera</taxon>
        <taxon>Psocodea</taxon>
        <taxon>Troctomorpha</taxon>
        <taxon>Phthiraptera</taxon>
        <taxon>Anoplura</taxon>
        <taxon>Polyplacidae</taxon>
        <taxon>Polyplax</taxon>
    </lineage>
</organism>
<accession>A0AAN8S756</accession>
<evidence type="ECO:0000256" key="8">
    <source>
        <dbReference type="RuleBase" id="RU363108"/>
    </source>
</evidence>
<dbReference type="GO" id="GO:0008049">
    <property type="term" value="P:male courtship behavior"/>
    <property type="evidence" value="ECO:0007669"/>
    <property type="project" value="TreeGrafter"/>
</dbReference>
<evidence type="ECO:0000256" key="5">
    <source>
        <dbReference type="ARBA" id="ARBA00023136"/>
    </source>
</evidence>
<comment type="subcellular location">
    <subcellularLocation>
        <location evidence="1 8">Cell membrane</location>
        <topology evidence="1 8">Multi-pass membrane protein</topology>
    </subcellularLocation>
</comment>
<keyword evidence="6 8" id="KW-0675">Receptor</keyword>
<dbReference type="GO" id="GO:0030425">
    <property type="term" value="C:dendrite"/>
    <property type="evidence" value="ECO:0007669"/>
    <property type="project" value="TreeGrafter"/>
</dbReference>
<comment type="similarity">
    <text evidence="8">Belongs to the insect chemoreceptor superfamily. Gustatory receptor (GR) family.</text>
</comment>
<dbReference type="GO" id="GO:0005886">
    <property type="term" value="C:plasma membrane"/>
    <property type="evidence" value="ECO:0007669"/>
    <property type="project" value="UniProtKB-SubCell"/>
</dbReference>
<sequence>MTGHPSLNFILKLLQLCGLGPFLTINYHHKIVQVTLLIFYNLCLVAFLTYNTVTGFLKNGRIASGCTRRSTLIKISFDVADLLENFHFSFIGLRCLVFLGKGNSLWLNLVKVDDKFRKLEAEFNEKAMTLCLCAATVVHLSIYFIFLKANDTVIGFHDLHDNTYSMFYAPPLLLNTLLNVAFNAFTLILHQRFWVINQFLKSFLVYYRNEKLTMTLRQLDWRNADYSIEKSISKHRSRRISPLWRSMRNKTGPLGLVKNEKQPFWVMLKDDYCFTQSFYRRHNNSVDFVRQLKILHFRLYEVTDSLNSVFGYNLLFIFGISFFGCIINFYFVIVYHLRSDQADQYVTCVYWMFYYIIRVILIILCTNSASAEANRTQDVLHNILNNTNFTDLSLQEELKAFCMQIYKCKVRFKAAGFFDIDFGTFFQFVAGVFSNVLFMIQFSKTNLKAIENHNETEDSMIIYVVEDVQHEKHSN</sequence>
<reference evidence="9 10" key="1">
    <citation type="submission" date="2023-10" db="EMBL/GenBank/DDBJ databases">
        <title>Genomes of two closely related lineages of the louse Polyplax serrata with different host specificities.</title>
        <authorList>
            <person name="Martinu J."/>
            <person name="Tarabai H."/>
            <person name="Stefka J."/>
            <person name="Hypsa V."/>
        </authorList>
    </citation>
    <scope>NUCLEOTIDE SEQUENCE [LARGE SCALE GENOMIC DNA]</scope>
    <source>
        <strain evidence="9">HR10_N</strain>
    </source>
</reference>
<feature type="transmembrane region" description="Helical" evidence="8">
    <location>
        <begin position="314"/>
        <end position="337"/>
    </location>
</feature>
<dbReference type="GO" id="GO:0050909">
    <property type="term" value="P:sensory perception of taste"/>
    <property type="evidence" value="ECO:0007669"/>
    <property type="project" value="InterPro"/>
</dbReference>
<dbReference type="EMBL" id="JAWJWE010000004">
    <property type="protein sequence ID" value="KAK6636611.1"/>
    <property type="molecule type" value="Genomic_DNA"/>
</dbReference>
<keyword evidence="3 8" id="KW-0812">Transmembrane</keyword>
<proteinExistence type="inferred from homology"/>
<keyword evidence="2 8" id="KW-1003">Cell membrane</keyword>
<dbReference type="GO" id="GO:0043025">
    <property type="term" value="C:neuronal cell body"/>
    <property type="evidence" value="ECO:0007669"/>
    <property type="project" value="TreeGrafter"/>
</dbReference>
<gene>
    <name evidence="9" type="ORF">RUM43_010273</name>
</gene>
<evidence type="ECO:0000256" key="3">
    <source>
        <dbReference type="ARBA" id="ARBA00022692"/>
    </source>
</evidence>
<dbReference type="Proteomes" id="UP001372834">
    <property type="component" value="Unassembled WGS sequence"/>
</dbReference>
<feature type="transmembrane region" description="Helical" evidence="8">
    <location>
        <begin position="349"/>
        <end position="366"/>
    </location>
</feature>
<evidence type="ECO:0000256" key="2">
    <source>
        <dbReference type="ARBA" id="ARBA00022475"/>
    </source>
</evidence>
<feature type="transmembrane region" description="Helical" evidence="8">
    <location>
        <begin position="31"/>
        <end position="50"/>
    </location>
</feature>
<dbReference type="GO" id="GO:0030424">
    <property type="term" value="C:axon"/>
    <property type="evidence" value="ECO:0007669"/>
    <property type="project" value="TreeGrafter"/>
</dbReference>
<comment type="function">
    <text evidence="8">Gustatory receptor which mediates acceptance or avoidance behavior, depending on its substrates.</text>
</comment>
<dbReference type="AlphaFoldDB" id="A0AAN8S756"/>
<evidence type="ECO:0000256" key="4">
    <source>
        <dbReference type="ARBA" id="ARBA00022989"/>
    </source>
</evidence>
<feature type="transmembrane region" description="Helical" evidence="8">
    <location>
        <begin position="127"/>
        <end position="147"/>
    </location>
</feature>
<evidence type="ECO:0000313" key="9">
    <source>
        <dbReference type="EMBL" id="KAK6636611.1"/>
    </source>
</evidence>
<keyword evidence="4 8" id="KW-1133">Transmembrane helix</keyword>
<name>A0AAN8S756_POLSC</name>
<evidence type="ECO:0000313" key="10">
    <source>
        <dbReference type="Proteomes" id="UP001372834"/>
    </source>
</evidence>
<keyword evidence="7 8" id="KW-0807">Transducer</keyword>
<dbReference type="GO" id="GO:0007165">
    <property type="term" value="P:signal transduction"/>
    <property type="evidence" value="ECO:0007669"/>
    <property type="project" value="UniProtKB-KW"/>
</dbReference>
<dbReference type="GO" id="GO:0007635">
    <property type="term" value="P:chemosensory behavior"/>
    <property type="evidence" value="ECO:0007669"/>
    <property type="project" value="TreeGrafter"/>
</dbReference>
<feature type="transmembrane region" description="Helical" evidence="8">
    <location>
        <begin position="167"/>
        <end position="189"/>
    </location>
</feature>
<dbReference type="InterPro" id="IPR013604">
    <property type="entry name" value="7TM_chemorcpt"/>
</dbReference>
<protein>
    <recommendedName>
        <fullName evidence="8">Gustatory receptor</fullName>
    </recommendedName>
</protein>
<evidence type="ECO:0000256" key="7">
    <source>
        <dbReference type="ARBA" id="ARBA00023224"/>
    </source>
</evidence>